<dbReference type="Gene3D" id="3.30.160.60">
    <property type="entry name" value="Classic Zinc Finger"/>
    <property type="match status" value="1"/>
</dbReference>
<protein>
    <submittedName>
        <fullName evidence="4">MOG interacting and ectopic P-granules protein 1</fullName>
    </submittedName>
</protein>
<feature type="region of interest" description="Disordered" evidence="2">
    <location>
        <begin position="306"/>
        <end position="328"/>
    </location>
</feature>
<evidence type="ECO:0000256" key="2">
    <source>
        <dbReference type="SAM" id="MobiDB-lite"/>
    </source>
</evidence>
<keyword evidence="1" id="KW-0863">Zinc-finger</keyword>
<evidence type="ECO:0000259" key="3">
    <source>
        <dbReference type="PROSITE" id="PS50157"/>
    </source>
</evidence>
<organism evidence="4">
    <name type="scientific">Ascaris suum</name>
    <name type="common">Pig roundworm</name>
    <name type="synonym">Ascaris lumbricoides</name>
    <dbReference type="NCBI Taxonomy" id="6253"/>
    <lineage>
        <taxon>Eukaryota</taxon>
        <taxon>Metazoa</taxon>
        <taxon>Ecdysozoa</taxon>
        <taxon>Nematoda</taxon>
        <taxon>Chromadorea</taxon>
        <taxon>Rhabditida</taxon>
        <taxon>Spirurina</taxon>
        <taxon>Ascaridomorpha</taxon>
        <taxon>Ascaridoidea</taxon>
        <taxon>Ascarididae</taxon>
        <taxon>Ascaris</taxon>
    </lineage>
</organism>
<accession>F1KZZ3</accession>
<keyword evidence="1" id="KW-0862">Zinc</keyword>
<dbReference type="PROSITE" id="PS50157">
    <property type="entry name" value="ZINC_FINGER_C2H2_2"/>
    <property type="match status" value="1"/>
</dbReference>
<dbReference type="EMBL" id="JI168802">
    <property type="protein sequence ID" value="ADY43447.1"/>
    <property type="molecule type" value="mRNA"/>
</dbReference>
<sequence length="443" mass="50007">MVDEQTVLMNVESYIKESMKCEHNGGRKVVDVISDAINVETQRDPCSVHKLIVKGQLVIPDTISFPPSQVVGMLIEHNPDVPLSAVIPKIPGSETNLVEVEGRDRCLLARNCSAPHMTEILAEIGEGLAQEYAFWDIIYERDSGAMSQRRENNEEIDSQLKREWEVLLKMNESYKLQQYACGVCSFRSDSRIVLAIHSQTPHFIRGKYQCAICPEYYTNWNMIARHYKEHHKLKAEKADPIPRNPCLCCDDDFISKGQRDHHLRTCEKRVRPAMALRVPEDLCVVNLWLWEKPVIDNIRAGQQFLQQRQQRENQQRSRGGGGQLCDGTLQQPNARQQALLIVRQQKLRAIGARKVALSMGEHRIRTSAILKNPSVLAAVHQQLRNVVASASAFATSPLFGVRLPYKAAGTNAVFPTSVPTNFFAAVDVAIGYANTHHCVRNLR</sequence>
<evidence type="ECO:0000313" key="4">
    <source>
        <dbReference type="EMBL" id="ADY43447.1"/>
    </source>
</evidence>
<dbReference type="InterPro" id="IPR013087">
    <property type="entry name" value="Znf_C2H2_type"/>
</dbReference>
<name>F1KZZ3_ASCSU</name>
<dbReference type="GO" id="GO:0008270">
    <property type="term" value="F:zinc ion binding"/>
    <property type="evidence" value="ECO:0007669"/>
    <property type="project" value="UniProtKB-KW"/>
</dbReference>
<reference evidence="4" key="1">
    <citation type="journal article" date="2011" name="Genome Res.">
        <title>Deep small RNA sequencing from the nematode Ascaris reveals conservation, functional diversification, and novel developmental profiles.</title>
        <authorList>
            <person name="Wang J."/>
            <person name="Czech B."/>
            <person name="Crunk A."/>
            <person name="Wallace A."/>
            <person name="Mitreva M."/>
            <person name="Hannon G.J."/>
            <person name="Davis R.E."/>
        </authorList>
    </citation>
    <scope>NUCLEOTIDE SEQUENCE</scope>
</reference>
<keyword evidence="1" id="KW-0479">Metal-binding</keyword>
<dbReference type="AlphaFoldDB" id="F1KZZ3"/>
<dbReference type="PROSITE" id="PS00028">
    <property type="entry name" value="ZINC_FINGER_C2H2_1"/>
    <property type="match status" value="1"/>
</dbReference>
<dbReference type="SMART" id="SM00355">
    <property type="entry name" value="ZnF_C2H2"/>
    <property type="match status" value="2"/>
</dbReference>
<proteinExistence type="evidence at transcript level"/>
<evidence type="ECO:0000256" key="1">
    <source>
        <dbReference type="PROSITE-ProRule" id="PRU00042"/>
    </source>
</evidence>
<feature type="domain" description="C2H2-type" evidence="3">
    <location>
        <begin position="208"/>
        <end position="235"/>
    </location>
</feature>